<evidence type="ECO:0000313" key="2">
    <source>
        <dbReference type="Proteomes" id="UP001595897"/>
    </source>
</evidence>
<accession>A0ABV9LQU5</accession>
<dbReference type="Proteomes" id="UP001595897">
    <property type="component" value="Unassembled WGS sequence"/>
</dbReference>
<reference evidence="2" key="1">
    <citation type="journal article" date="2019" name="Int. J. Syst. Evol. Microbiol.">
        <title>The Global Catalogue of Microorganisms (GCM) 10K type strain sequencing project: providing services to taxonomists for standard genome sequencing and annotation.</title>
        <authorList>
            <consortium name="The Broad Institute Genomics Platform"/>
            <consortium name="The Broad Institute Genome Sequencing Center for Infectious Disease"/>
            <person name="Wu L."/>
            <person name="Ma J."/>
        </authorList>
    </citation>
    <scope>NUCLEOTIDE SEQUENCE [LARGE SCALE GENOMIC DNA]</scope>
    <source>
        <strain evidence="2">KACC 12507</strain>
    </source>
</reference>
<organism evidence="1 2">
    <name type="scientific">Glaciecola siphonariae</name>
    <dbReference type="NCBI Taxonomy" id="521012"/>
    <lineage>
        <taxon>Bacteria</taxon>
        <taxon>Pseudomonadati</taxon>
        <taxon>Pseudomonadota</taxon>
        <taxon>Gammaproteobacteria</taxon>
        <taxon>Alteromonadales</taxon>
        <taxon>Alteromonadaceae</taxon>
        <taxon>Glaciecola</taxon>
    </lineage>
</organism>
<dbReference type="RefSeq" id="WP_382405529.1">
    <property type="nucleotide sequence ID" value="NZ_JBHSGU010000002.1"/>
</dbReference>
<evidence type="ECO:0000313" key="1">
    <source>
        <dbReference type="EMBL" id="MFC4698847.1"/>
    </source>
</evidence>
<name>A0ABV9LQU5_9ALTE</name>
<sequence length="63" mass="7150">MQKVMHKLSLPSALRLSLKQHAMSADIPDDDELNKLVHKLDDLNVKIEAIKAKALANRAKRDY</sequence>
<dbReference type="EMBL" id="JBHSGU010000002">
    <property type="protein sequence ID" value="MFC4698847.1"/>
    <property type="molecule type" value="Genomic_DNA"/>
</dbReference>
<proteinExistence type="predicted"/>
<gene>
    <name evidence="1" type="ORF">ACFO4O_01560</name>
</gene>
<keyword evidence="2" id="KW-1185">Reference proteome</keyword>
<comment type="caution">
    <text evidence="1">The sequence shown here is derived from an EMBL/GenBank/DDBJ whole genome shotgun (WGS) entry which is preliminary data.</text>
</comment>
<protein>
    <submittedName>
        <fullName evidence="1">Uncharacterized protein</fullName>
    </submittedName>
</protein>